<evidence type="ECO:0000256" key="2">
    <source>
        <dbReference type="ARBA" id="ARBA00022801"/>
    </source>
</evidence>
<dbReference type="InterPro" id="IPR019826">
    <property type="entry name" value="Carboxylesterase_B_AS"/>
</dbReference>
<proteinExistence type="inferred from homology"/>
<sequence>MIVIAQLLITSFLFTLSLIRIPASTNESFSWVDSFPRLASSPQCHLSSASAKVAKGTQPLHKRKSYQNSLLISTTSGNFLGFTNRSVTNNVDLWRGIPYAEPPIGTRRFRAPILAKPPLDDPSAIQAAYEFGNACPQQPTQFVPVPISEDCLSLNIYRPENTEKASAQLPVLLWVHGGGFTMGVSASADGSILVSSSVDLEKPIVFVSINYRLNTFGFLNTDELPLEDLQVGLKDQILSLEWLKKNIANFGGDPKKITIWGQSAGAISVALLVTYLPTPRDSSEELFRSAIMDSGSPTSHTVPKVGYYNQDGAPYDILLKLTGCSDDDSSLECLRNLPYDALLNATFAVTRTEPYPRQLTIWGPSYKRGSIIDRRPSERLSDNDFLNIPVLMGTNKDEGTLASYSGGFDFLKSNTNSDDYFISYMLNTSILDRTTVDQEVLNNVLKLYPDDPFVGSPFDTGNRTFGLPAIFKRLAAWYGDLHYQAPRRLWSKKTSSNQRTYVYYFDGPRNSTDPLYAGIPHSSELRLIFGDSNDTGLNKTEIEMNTKLALKMRNHYLNFVYHSKPDSGWPLYTEKERKVMRFNKLTEGEIIGDDWRVDQFDYLNSQPAIDTFLT</sequence>
<keyword evidence="6" id="KW-1185">Reference proteome</keyword>
<dbReference type="InterPro" id="IPR029058">
    <property type="entry name" value="AB_hydrolase_fold"/>
</dbReference>
<feature type="chain" id="PRO_5043108031" description="Carboxylic ester hydrolase" evidence="3">
    <location>
        <begin position="20"/>
        <end position="614"/>
    </location>
</feature>
<evidence type="ECO:0000313" key="5">
    <source>
        <dbReference type="EMBL" id="CAH7685635.1"/>
    </source>
</evidence>
<comment type="caution">
    <text evidence="5">The sequence shown here is derived from an EMBL/GenBank/DDBJ whole genome shotgun (WGS) entry which is preliminary data.</text>
</comment>
<protein>
    <recommendedName>
        <fullName evidence="3">Carboxylic ester hydrolase</fullName>
        <ecNumber evidence="3">3.1.1.-</ecNumber>
    </recommendedName>
</protein>
<evidence type="ECO:0000256" key="1">
    <source>
        <dbReference type="ARBA" id="ARBA00005964"/>
    </source>
</evidence>
<name>A0AAV0BHT4_PHAPC</name>
<keyword evidence="2 3" id="KW-0378">Hydrolase</keyword>
<gene>
    <name evidence="5" type="ORF">PPACK8108_LOCUS20202</name>
</gene>
<feature type="domain" description="Carboxylesterase type B" evidence="4">
    <location>
        <begin position="71"/>
        <end position="585"/>
    </location>
</feature>
<dbReference type="PROSITE" id="PS00122">
    <property type="entry name" value="CARBOXYLESTERASE_B_1"/>
    <property type="match status" value="1"/>
</dbReference>
<accession>A0AAV0BHT4</accession>
<dbReference type="AlphaFoldDB" id="A0AAV0BHT4"/>
<dbReference type="Proteomes" id="UP001153365">
    <property type="component" value="Unassembled WGS sequence"/>
</dbReference>
<dbReference type="SUPFAM" id="SSF53474">
    <property type="entry name" value="alpha/beta-Hydrolases"/>
    <property type="match status" value="1"/>
</dbReference>
<dbReference type="PANTHER" id="PTHR11559">
    <property type="entry name" value="CARBOXYLESTERASE"/>
    <property type="match status" value="1"/>
</dbReference>
<reference evidence="5" key="1">
    <citation type="submission" date="2022-06" db="EMBL/GenBank/DDBJ databases">
        <authorList>
            <consortium name="SYNGENTA / RWTH Aachen University"/>
        </authorList>
    </citation>
    <scope>NUCLEOTIDE SEQUENCE</scope>
</reference>
<dbReference type="EC" id="3.1.1.-" evidence="3"/>
<dbReference type="InterPro" id="IPR002018">
    <property type="entry name" value="CarbesteraseB"/>
</dbReference>
<dbReference type="GO" id="GO:0016787">
    <property type="term" value="F:hydrolase activity"/>
    <property type="evidence" value="ECO:0007669"/>
    <property type="project" value="UniProtKB-KW"/>
</dbReference>
<evidence type="ECO:0000256" key="3">
    <source>
        <dbReference type="RuleBase" id="RU361235"/>
    </source>
</evidence>
<dbReference type="Pfam" id="PF00135">
    <property type="entry name" value="COesterase"/>
    <property type="match status" value="1"/>
</dbReference>
<dbReference type="InterPro" id="IPR050309">
    <property type="entry name" value="Type-B_Carboxylest/Lipase"/>
</dbReference>
<evidence type="ECO:0000313" key="6">
    <source>
        <dbReference type="Proteomes" id="UP001153365"/>
    </source>
</evidence>
<comment type="similarity">
    <text evidence="1 3">Belongs to the type-B carboxylesterase/lipase family.</text>
</comment>
<organism evidence="5 6">
    <name type="scientific">Phakopsora pachyrhizi</name>
    <name type="common">Asian soybean rust disease fungus</name>
    <dbReference type="NCBI Taxonomy" id="170000"/>
    <lineage>
        <taxon>Eukaryota</taxon>
        <taxon>Fungi</taxon>
        <taxon>Dikarya</taxon>
        <taxon>Basidiomycota</taxon>
        <taxon>Pucciniomycotina</taxon>
        <taxon>Pucciniomycetes</taxon>
        <taxon>Pucciniales</taxon>
        <taxon>Phakopsoraceae</taxon>
        <taxon>Phakopsora</taxon>
    </lineage>
</organism>
<keyword evidence="3" id="KW-0732">Signal</keyword>
<dbReference type="Gene3D" id="3.40.50.1820">
    <property type="entry name" value="alpha/beta hydrolase"/>
    <property type="match status" value="1"/>
</dbReference>
<evidence type="ECO:0000259" key="4">
    <source>
        <dbReference type="Pfam" id="PF00135"/>
    </source>
</evidence>
<dbReference type="EMBL" id="CALTRL010005740">
    <property type="protein sequence ID" value="CAH7685635.1"/>
    <property type="molecule type" value="Genomic_DNA"/>
</dbReference>
<feature type="signal peptide" evidence="3">
    <location>
        <begin position="1"/>
        <end position="19"/>
    </location>
</feature>